<reference evidence="2" key="1">
    <citation type="journal article" date="2015" name="Nat. Genet.">
        <title>The genome and transcriptome of the zoonotic hookworm Ancylostoma ceylanicum identify infection-specific gene families.</title>
        <authorList>
            <person name="Schwarz E.M."/>
            <person name="Hu Y."/>
            <person name="Antoshechkin I."/>
            <person name="Miller M.M."/>
            <person name="Sternberg P.W."/>
            <person name="Aroian R.V."/>
        </authorList>
    </citation>
    <scope>NUCLEOTIDE SEQUENCE</scope>
    <source>
        <strain evidence="2">HY135</strain>
    </source>
</reference>
<name>A0A016VKY0_9BILA</name>
<comment type="caution">
    <text evidence="1">The sequence shown here is derived from an EMBL/GenBank/DDBJ whole genome shotgun (WGS) entry which is preliminary data.</text>
</comment>
<evidence type="ECO:0000313" key="1">
    <source>
        <dbReference type="EMBL" id="EYC28279.1"/>
    </source>
</evidence>
<dbReference type="AlphaFoldDB" id="A0A016VKY0"/>
<keyword evidence="2" id="KW-1185">Reference proteome</keyword>
<dbReference type="Proteomes" id="UP000024635">
    <property type="component" value="Unassembled WGS sequence"/>
</dbReference>
<proteinExistence type="predicted"/>
<dbReference type="EMBL" id="JARK01001344">
    <property type="protein sequence ID" value="EYC28279.1"/>
    <property type="molecule type" value="Genomic_DNA"/>
</dbReference>
<organism evidence="1 2">
    <name type="scientific">Ancylostoma ceylanicum</name>
    <dbReference type="NCBI Taxonomy" id="53326"/>
    <lineage>
        <taxon>Eukaryota</taxon>
        <taxon>Metazoa</taxon>
        <taxon>Ecdysozoa</taxon>
        <taxon>Nematoda</taxon>
        <taxon>Chromadorea</taxon>
        <taxon>Rhabditida</taxon>
        <taxon>Rhabditina</taxon>
        <taxon>Rhabditomorpha</taxon>
        <taxon>Strongyloidea</taxon>
        <taxon>Ancylostomatidae</taxon>
        <taxon>Ancylostomatinae</taxon>
        <taxon>Ancylostoma</taxon>
    </lineage>
</organism>
<evidence type="ECO:0000313" key="2">
    <source>
        <dbReference type="Proteomes" id="UP000024635"/>
    </source>
</evidence>
<accession>A0A016VKY0</accession>
<sequence>MDKFHSTSYASTHALLGSPHIQNNGDTPVSTRNAFDREAYSVLRPLPVAWTMAALTRVPVSSWKCWKEWDKWKGSPQAGICESSGNEANLRWLVRFQQKAMKEFHGLHAVCRS</sequence>
<protein>
    <submittedName>
        <fullName evidence="1">Uncharacterized protein</fullName>
    </submittedName>
</protein>
<gene>
    <name evidence="1" type="primary">Acey_s0008.g73</name>
    <name evidence="1" type="ORF">Y032_0008g73</name>
</gene>